<dbReference type="EMBL" id="VJMH01005341">
    <property type="protein sequence ID" value="KAF0697153.1"/>
    <property type="molecule type" value="Genomic_DNA"/>
</dbReference>
<feature type="region of interest" description="Disordered" evidence="1">
    <location>
        <begin position="434"/>
        <end position="461"/>
    </location>
</feature>
<evidence type="ECO:0000313" key="4">
    <source>
        <dbReference type="Proteomes" id="UP000332933"/>
    </source>
</evidence>
<protein>
    <submittedName>
        <fullName evidence="3">Aste57867_12147 protein</fullName>
    </submittedName>
</protein>
<keyword evidence="4" id="KW-1185">Reference proteome</keyword>
<feature type="region of interest" description="Disordered" evidence="1">
    <location>
        <begin position="925"/>
        <end position="947"/>
    </location>
</feature>
<name>A0A485KUR8_9STRA</name>
<feature type="compositionally biased region" description="Polar residues" evidence="1">
    <location>
        <begin position="111"/>
        <end position="126"/>
    </location>
</feature>
<reference evidence="3 4" key="1">
    <citation type="submission" date="2019-03" db="EMBL/GenBank/DDBJ databases">
        <authorList>
            <person name="Gaulin E."/>
            <person name="Dumas B."/>
        </authorList>
    </citation>
    <scope>NUCLEOTIDE SEQUENCE [LARGE SCALE GENOMIC DNA]</scope>
    <source>
        <strain evidence="3">CBS 568.67</strain>
    </source>
</reference>
<gene>
    <name evidence="3" type="primary">Aste57867_12147</name>
    <name evidence="2" type="ORF">As57867_012102</name>
    <name evidence="3" type="ORF">ASTE57867_12147</name>
</gene>
<feature type="compositionally biased region" description="Basic and acidic residues" evidence="1">
    <location>
        <begin position="444"/>
        <end position="455"/>
    </location>
</feature>
<organism evidence="3 4">
    <name type="scientific">Aphanomyces stellatus</name>
    <dbReference type="NCBI Taxonomy" id="120398"/>
    <lineage>
        <taxon>Eukaryota</taxon>
        <taxon>Sar</taxon>
        <taxon>Stramenopiles</taxon>
        <taxon>Oomycota</taxon>
        <taxon>Saprolegniomycetes</taxon>
        <taxon>Saprolegniales</taxon>
        <taxon>Verrucalvaceae</taxon>
        <taxon>Aphanomyces</taxon>
    </lineage>
</organism>
<evidence type="ECO:0000313" key="2">
    <source>
        <dbReference type="EMBL" id="KAF0697153.1"/>
    </source>
</evidence>
<dbReference type="AlphaFoldDB" id="A0A485KUR8"/>
<dbReference type="EMBL" id="CAADRA010005362">
    <property type="protein sequence ID" value="VFT89001.1"/>
    <property type="molecule type" value="Genomic_DNA"/>
</dbReference>
<reference evidence="2" key="2">
    <citation type="submission" date="2019-06" db="EMBL/GenBank/DDBJ databases">
        <title>Genomics analysis of Aphanomyces spp. identifies a new class of oomycete effector associated with host adaptation.</title>
        <authorList>
            <person name="Gaulin E."/>
        </authorList>
    </citation>
    <scope>NUCLEOTIDE SEQUENCE</scope>
    <source>
        <strain evidence="2">CBS 578.67</strain>
    </source>
</reference>
<evidence type="ECO:0000256" key="1">
    <source>
        <dbReference type="SAM" id="MobiDB-lite"/>
    </source>
</evidence>
<evidence type="ECO:0000313" key="3">
    <source>
        <dbReference type="EMBL" id="VFT89001.1"/>
    </source>
</evidence>
<sequence>MLDNSNVDNDSIMETMVRGMDAVLQRVCRRLESLEAQVDALPQKVVEALEMDKLYDLVRALKDNTPMSDKPSASQLLATARAPSPQTPSNQVTSSFLAGPLSEEVPEARDTTLSQSHGSTARSSLPSTKTRWQFPAVSCRELWVMWFKGDPLAEEKGPLRFLATAQLEDNCKQRLHKARASMKWFVKAAIDEGLVLSEGALADMSVVDLEAVFDDMVARCTGTASTNDGGLRVHAAFQGLTFARAMGLTYFSLTKRLHKTTPNPIGTADTPKAATRPLFPSVPCRSLWNLWFLGGTESEAISLNGPFRLVDVSILVDETSKHRRYLAQRWIDRMTAIAVAHGIVRSVDALERLTDADDLEAVFDQTLDRFLDVHSDGTIGRCGFEQYTRAQVEALMFTTVELRAVRQTEPRTVPSHKDASTKSTAIVAEKESPVAYQPSPAHEPPQRIDTARREQTSCSSDEFPTTTCRHLWKMWFRGDLAVPQPGPVRRLDVSHLNPNSRDRYVVASRVVNVLVETALKLDMVQSDDELDDMLEDELMAVFDRAFGHILGLQTDGSLTQEGFQTRTWTQSNELRYTTIWPKLKLLLPRLSLQPKETQATILCGPTIIAPASATNATRLIPTESMFPVTSCRAMWLLWFQGDANSPDLGPFCKFVAASMHQNATIQSRIHQAQRVMDLIAQSAVDLALVPSADALINMSRLQLGNVFEQAFQSFLGLTKARGTSKRLGFQGLSYEEAIELTYTSVIRRMQGKEEANIKKTVLRLTTLPPNELSNDDNDSSARSAPDVTESAAGPIPVGWKLPPTTCRQLWLNWFFGDVSGVGPYRLLAARDFKTSESSRRRLSSARLVMAKLIEIANTHLFIMPEEELTELDGEDSLVVFERAFHVLMFNNPHGNLAGLGSNQIRPKRADDCNYTTVSLAMSQSASAKRMRAEIEESDSDDDNYKRR</sequence>
<dbReference type="OrthoDB" id="69362at2759"/>
<feature type="region of interest" description="Disordered" evidence="1">
    <location>
        <begin position="105"/>
        <end position="126"/>
    </location>
</feature>
<accession>A0A485KUR8</accession>
<proteinExistence type="predicted"/>
<dbReference type="Proteomes" id="UP000332933">
    <property type="component" value="Unassembled WGS sequence"/>
</dbReference>
<feature type="region of interest" description="Disordered" evidence="1">
    <location>
        <begin position="768"/>
        <end position="791"/>
    </location>
</feature>